<keyword evidence="1" id="KW-0812">Transmembrane</keyword>
<feature type="transmembrane region" description="Helical" evidence="1">
    <location>
        <begin position="45"/>
        <end position="63"/>
    </location>
</feature>
<dbReference type="AlphaFoldDB" id="A0A485M7C8"/>
<name>A0A485M7C8_9ZZZZ</name>
<evidence type="ECO:0008006" key="3">
    <source>
        <dbReference type="Google" id="ProtNLM"/>
    </source>
</evidence>
<proteinExistence type="predicted"/>
<sequence length="91" mass="9554">MFFITDKIVAGMAGIRILSATIEFTAAMLMLKFGRVETAFKINSLLALVGPTVFLTVTTLGLVGLAGKVSFSGMLSIILGVALIFSGINKL</sequence>
<feature type="transmembrane region" description="Helical" evidence="1">
    <location>
        <begin position="12"/>
        <end position="33"/>
    </location>
</feature>
<reference evidence="2" key="1">
    <citation type="submission" date="2019-03" db="EMBL/GenBank/DDBJ databases">
        <authorList>
            <person name="Hao L."/>
        </authorList>
    </citation>
    <scope>NUCLEOTIDE SEQUENCE</scope>
</reference>
<organism evidence="2">
    <name type="scientific">anaerobic digester metagenome</name>
    <dbReference type="NCBI Taxonomy" id="1263854"/>
    <lineage>
        <taxon>unclassified sequences</taxon>
        <taxon>metagenomes</taxon>
        <taxon>ecological metagenomes</taxon>
    </lineage>
</organism>
<keyword evidence="1" id="KW-0472">Membrane</keyword>
<dbReference type="InterPro" id="IPR020390">
    <property type="entry name" value="Uncharacterised_YqhV"/>
</dbReference>
<accession>A0A485M7C8</accession>
<dbReference type="EMBL" id="CAADRN010000343">
    <property type="protein sequence ID" value="VFU18334.1"/>
    <property type="molecule type" value="Genomic_DNA"/>
</dbReference>
<gene>
    <name evidence="2" type="ORF">SCFA_430010</name>
</gene>
<keyword evidence="1" id="KW-1133">Transmembrane helix</keyword>
<evidence type="ECO:0000313" key="2">
    <source>
        <dbReference type="EMBL" id="VFU18334.1"/>
    </source>
</evidence>
<evidence type="ECO:0000256" key="1">
    <source>
        <dbReference type="SAM" id="Phobius"/>
    </source>
</evidence>
<protein>
    <recommendedName>
        <fullName evidence="3">DUF2619 domain-containing protein</fullName>
    </recommendedName>
</protein>
<dbReference type="Pfam" id="PF10942">
    <property type="entry name" value="DUF2619"/>
    <property type="match status" value="1"/>
</dbReference>
<feature type="transmembrane region" description="Helical" evidence="1">
    <location>
        <begin position="69"/>
        <end position="88"/>
    </location>
</feature>